<evidence type="ECO:0000313" key="2">
    <source>
        <dbReference type="Proteomes" id="UP000269396"/>
    </source>
</evidence>
<accession>A0A3P8GC94</accession>
<proteinExistence type="predicted"/>
<gene>
    <name evidence="1" type="ORF">SMTD_LOCUS19598</name>
</gene>
<name>A0A3P8GC94_9TREM</name>
<reference evidence="1 2" key="1">
    <citation type="submission" date="2018-11" db="EMBL/GenBank/DDBJ databases">
        <authorList>
            <consortium name="Pathogen Informatics"/>
        </authorList>
    </citation>
    <scope>NUCLEOTIDE SEQUENCE [LARGE SCALE GENOMIC DNA]</scope>
    <source>
        <strain>Denwood</strain>
        <strain evidence="2">Zambia</strain>
    </source>
</reference>
<sequence length="90" mass="10111">MYDGGKLFEIDVIVDGFDCNSLVRIEFSVKRLLTCDIILVRRRALNAFNDSNDEVTGELFSFSIIHVDVEGIELDDTKVPVNGVDVFTLN</sequence>
<dbReference type="EMBL" id="UZAL01042635">
    <property type="protein sequence ID" value="VDP80271.1"/>
    <property type="molecule type" value="Genomic_DNA"/>
</dbReference>
<organism evidence="1 2">
    <name type="scientific">Schistosoma mattheei</name>
    <dbReference type="NCBI Taxonomy" id="31246"/>
    <lineage>
        <taxon>Eukaryota</taxon>
        <taxon>Metazoa</taxon>
        <taxon>Spiralia</taxon>
        <taxon>Lophotrochozoa</taxon>
        <taxon>Platyhelminthes</taxon>
        <taxon>Trematoda</taxon>
        <taxon>Digenea</taxon>
        <taxon>Strigeidida</taxon>
        <taxon>Schistosomatoidea</taxon>
        <taxon>Schistosomatidae</taxon>
        <taxon>Schistosoma</taxon>
    </lineage>
</organism>
<keyword evidence="2" id="KW-1185">Reference proteome</keyword>
<dbReference type="AlphaFoldDB" id="A0A3P8GC94"/>
<evidence type="ECO:0000313" key="1">
    <source>
        <dbReference type="EMBL" id="VDP80271.1"/>
    </source>
</evidence>
<dbReference type="Proteomes" id="UP000269396">
    <property type="component" value="Unassembled WGS sequence"/>
</dbReference>
<protein>
    <submittedName>
        <fullName evidence="1">Uncharacterized protein</fullName>
    </submittedName>
</protein>